<accession>A0A8T0IC27</accession>
<dbReference type="InterPro" id="IPR008390">
    <property type="entry name" value="AWPM-19"/>
</dbReference>
<dbReference type="PANTHER" id="PTHR33294:SF5">
    <property type="entry name" value="AWPM-19-LIKE FAMILY PROTEIN"/>
    <property type="match status" value="1"/>
</dbReference>
<keyword evidence="1" id="KW-0472">Membrane</keyword>
<organism evidence="2 3">
    <name type="scientific">Ceratodon purpureus</name>
    <name type="common">Fire moss</name>
    <name type="synonym">Dicranum purpureum</name>
    <dbReference type="NCBI Taxonomy" id="3225"/>
    <lineage>
        <taxon>Eukaryota</taxon>
        <taxon>Viridiplantae</taxon>
        <taxon>Streptophyta</taxon>
        <taxon>Embryophyta</taxon>
        <taxon>Bryophyta</taxon>
        <taxon>Bryophytina</taxon>
        <taxon>Bryopsida</taxon>
        <taxon>Dicranidae</taxon>
        <taxon>Pseudoditrichales</taxon>
        <taxon>Ditrichaceae</taxon>
        <taxon>Ceratodon</taxon>
    </lineage>
</organism>
<evidence type="ECO:0000313" key="3">
    <source>
        <dbReference type="Proteomes" id="UP000822688"/>
    </source>
</evidence>
<dbReference type="EMBL" id="CM026424">
    <property type="protein sequence ID" value="KAG0580962.1"/>
    <property type="molecule type" value="Genomic_DNA"/>
</dbReference>
<dbReference type="AlphaFoldDB" id="A0A8T0IC27"/>
<gene>
    <name evidence="2" type="ORF">KC19_4G213500</name>
</gene>
<keyword evidence="1" id="KW-0812">Transmembrane</keyword>
<evidence type="ECO:0000313" key="2">
    <source>
        <dbReference type="EMBL" id="KAG0580962.1"/>
    </source>
</evidence>
<sequence length="177" mass="18645">MAFNMGRSLSAPLLVINFLMYLISACLAGWALNRNVGATIGVGAGPVGNIVTPTFLPLALIACMVGLASVFAGANHLRVWRSDSLSSAASTSLIAWLLTLLAMGVACKEIHTGGSNRQKRLKTLEAFIIILAFFELLYLLSLQAGFFRSSDVGYTNTRATNIKTGTATYGTPAATAV</sequence>
<feature type="transmembrane region" description="Helical" evidence="1">
    <location>
        <begin position="85"/>
        <end position="106"/>
    </location>
</feature>
<dbReference type="PANTHER" id="PTHR33294">
    <property type="entry name" value="AWPM-19-LIKE FAMILY PROTEIN"/>
    <property type="match status" value="1"/>
</dbReference>
<evidence type="ECO:0000256" key="1">
    <source>
        <dbReference type="SAM" id="Phobius"/>
    </source>
</evidence>
<proteinExistence type="predicted"/>
<dbReference type="Proteomes" id="UP000822688">
    <property type="component" value="Chromosome 4"/>
</dbReference>
<feature type="transmembrane region" description="Helical" evidence="1">
    <location>
        <begin position="126"/>
        <end position="147"/>
    </location>
</feature>
<keyword evidence="3" id="KW-1185">Reference proteome</keyword>
<protein>
    <submittedName>
        <fullName evidence="2">Uncharacterized protein</fullName>
    </submittedName>
</protein>
<reference evidence="2" key="1">
    <citation type="submission" date="2020-06" db="EMBL/GenBank/DDBJ databases">
        <title>WGS assembly of Ceratodon purpureus strain R40.</title>
        <authorList>
            <person name="Carey S.B."/>
            <person name="Jenkins J."/>
            <person name="Shu S."/>
            <person name="Lovell J.T."/>
            <person name="Sreedasyam A."/>
            <person name="Maumus F."/>
            <person name="Tiley G.P."/>
            <person name="Fernandez-Pozo N."/>
            <person name="Barry K."/>
            <person name="Chen C."/>
            <person name="Wang M."/>
            <person name="Lipzen A."/>
            <person name="Daum C."/>
            <person name="Saski C.A."/>
            <person name="Payton A.C."/>
            <person name="Mcbreen J.C."/>
            <person name="Conrad R.E."/>
            <person name="Kollar L.M."/>
            <person name="Olsson S."/>
            <person name="Huttunen S."/>
            <person name="Landis J.B."/>
            <person name="Wickett N.J."/>
            <person name="Johnson M.G."/>
            <person name="Rensing S.A."/>
            <person name="Grimwood J."/>
            <person name="Schmutz J."/>
            <person name="Mcdaniel S.F."/>
        </authorList>
    </citation>
    <scope>NUCLEOTIDE SEQUENCE</scope>
    <source>
        <strain evidence="2">R40</strain>
    </source>
</reference>
<feature type="transmembrane region" description="Helical" evidence="1">
    <location>
        <begin position="12"/>
        <end position="32"/>
    </location>
</feature>
<name>A0A8T0IC27_CERPU</name>
<comment type="caution">
    <text evidence="2">The sequence shown here is derived from an EMBL/GenBank/DDBJ whole genome shotgun (WGS) entry which is preliminary data.</text>
</comment>
<dbReference type="PROSITE" id="PS51257">
    <property type="entry name" value="PROKAR_LIPOPROTEIN"/>
    <property type="match status" value="1"/>
</dbReference>
<keyword evidence="1" id="KW-1133">Transmembrane helix</keyword>
<dbReference type="Pfam" id="PF05512">
    <property type="entry name" value="AWPM-19"/>
    <property type="match status" value="1"/>
</dbReference>
<feature type="transmembrane region" description="Helical" evidence="1">
    <location>
        <begin position="52"/>
        <end position="73"/>
    </location>
</feature>